<dbReference type="EMBL" id="CM055755">
    <property type="protein sequence ID" value="KAJ7990201.1"/>
    <property type="molecule type" value="Genomic_DNA"/>
</dbReference>
<organism evidence="1 2">
    <name type="scientific">Dallia pectoralis</name>
    <name type="common">Alaska blackfish</name>
    <dbReference type="NCBI Taxonomy" id="75939"/>
    <lineage>
        <taxon>Eukaryota</taxon>
        <taxon>Metazoa</taxon>
        <taxon>Chordata</taxon>
        <taxon>Craniata</taxon>
        <taxon>Vertebrata</taxon>
        <taxon>Euteleostomi</taxon>
        <taxon>Actinopterygii</taxon>
        <taxon>Neopterygii</taxon>
        <taxon>Teleostei</taxon>
        <taxon>Protacanthopterygii</taxon>
        <taxon>Esociformes</taxon>
        <taxon>Umbridae</taxon>
        <taxon>Dallia</taxon>
    </lineage>
</organism>
<reference evidence="1" key="1">
    <citation type="submission" date="2021-05" db="EMBL/GenBank/DDBJ databases">
        <authorList>
            <person name="Pan Q."/>
            <person name="Jouanno E."/>
            <person name="Zahm M."/>
            <person name="Klopp C."/>
            <person name="Cabau C."/>
            <person name="Louis A."/>
            <person name="Berthelot C."/>
            <person name="Parey E."/>
            <person name="Roest Crollius H."/>
            <person name="Montfort J."/>
            <person name="Robinson-Rechavi M."/>
            <person name="Bouchez O."/>
            <person name="Lampietro C."/>
            <person name="Lopez Roques C."/>
            <person name="Donnadieu C."/>
            <person name="Postlethwait J."/>
            <person name="Bobe J."/>
            <person name="Dillon D."/>
            <person name="Chandos A."/>
            <person name="von Hippel F."/>
            <person name="Guiguen Y."/>
        </authorList>
    </citation>
    <scope>NUCLEOTIDE SEQUENCE</scope>
    <source>
        <strain evidence="1">YG-Jan2019</strain>
    </source>
</reference>
<sequence>MDLTTSLWPSPLASSPPPGGHLYNTSQLLPRCVGVAQLLPRDGEGRGWGDQDLYWFSLVSSRWGSQGTQLVGPPPKPDAVTKTPVRLLERTPGLPEGWASDQALRMDCWLSAIPMPHPQSPFPLFHLLTSRACLSIDADEGVDAVGRPSVLVALEHPGSFGSGIAQWRCPPPAGQTVEGARDIVP</sequence>
<dbReference type="Proteomes" id="UP001157502">
    <property type="component" value="Chromosome 28"/>
</dbReference>
<name>A0ACC2FFN3_DALPE</name>
<proteinExistence type="predicted"/>
<comment type="caution">
    <text evidence="1">The sequence shown here is derived from an EMBL/GenBank/DDBJ whole genome shotgun (WGS) entry which is preliminary data.</text>
</comment>
<accession>A0ACC2FFN3</accession>
<protein>
    <submittedName>
        <fullName evidence="1">Uncharacterized protein</fullName>
    </submittedName>
</protein>
<evidence type="ECO:0000313" key="1">
    <source>
        <dbReference type="EMBL" id="KAJ7990201.1"/>
    </source>
</evidence>
<keyword evidence="2" id="KW-1185">Reference proteome</keyword>
<gene>
    <name evidence="1" type="ORF">DPEC_G00297860</name>
</gene>
<evidence type="ECO:0000313" key="2">
    <source>
        <dbReference type="Proteomes" id="UP001157502"/>
    </source>
</evidence>